<evidence type="ECO:0000313" key="2">
    <source>
        <dbReference type="Proteomes" id="UP000646833"/>
    </source>
</evidence>
<name>A0A830DYY3_9EURY</name>
<evidence type="ECO:0000313" key="1">
    <source>
        <dbReference type="EMBL" id="GGC72739.1"/>
    </source>
</evidence>
<accession>A0A830DYY3</accession>
<reference evidence="1" key="1">
    <citation type="journal article" date="2014" name="Int. J. Syst. Evol. Microbiol.">
        <title>Complete genome sequence of Corynebacterium casei LMG S-19264T (=DSM 44701T), isolated from a smear-ripened cheese.</title>
        <authorList>
            <consortium name="US DOE Joint Genome Institute (JGI-PGF)"/>
            <person name="Walter F."/>
            <person name="Albersmeier A."/>
            <person name="Kalinowski J."/>
            <person name="Ruckert C."/>
        </authorList>
    </citation>
    <scope>NUCLEOTIDE SEQUENCE</scope>
    <source>
        <strain evidence="1">CCM 7217</strain>
    </source>
</reference>
<organism evidence="1 2">
    <name type="scientific">Haloferax sulfurifontis</name>
    <dbReference type="NCBI Taxonomy" id="255616"/>
    <lineage>
        <taxon>Archaea</taxon>
        <taxon>Methanobacteriati</taxon>
        <taxon>Methanobacteriota</taxon>
        <taxon>Stenosarchaea group</taxon>
        <taxon>Halobacteria</taxon>
        <taxon>Halobacteriales</taxon>
        <taxon>Haloferacaceae</taxon>
        <taxon>Haloferax</taxon>
    </lineage>
</organism>
<protein>
    <submittedName>
        <fullName evidence="1">Uncharacterized protein</fullName>
    </submittedName>
</protein>
<gene>
    <name evidence="1" type="ORF">GCM10007209_38410</name>
</gene>
<dbReference type="EMBL" id="BMCI01000011">
    <property type="protein sequence ID" value="GGC72739.1"/>
    <property type="molecule type" value="Genomic_DNA"/>
</dbReference>
<sequence length="100" mass="11199">MCNIYVVVQEVKNMEFHAIKLRIVEKMARKEFVGASTVAVDDVTNWLPSHAQGDAKDALNALERKGVVVTPRVGYVRLSSMENAVEWIESHDGDVPFNAR</sequence>
<reference evidence="1" key="2">
    <citation type="submission" date="2020-09" db="EMBL/GenBank/DDBJ databases">
        <authorList>
            <person name="Sun Q."/>
            <person name="Sedlacek I."/>
        </authorList>
    </citation>
    <scope>NUCLEOTIDE SEQUENCE</scope>
    <source>
        <strain evidence="1">CCM 7217</strain>
    </source>
</reference>
<dbReference type="AlphaFoldDB" id="A0A830DYY3"/>
<comment type="caution">
    <text evidence="1">The sequence shown here is derived from an EMBL/GenBank/DDBJ whole genome shotgun (WGS) entry which is preliminary data.</text>
</comment>
<dbReference type="Proteomes" id="UP000646833">
    <property type="component" value="Unassembled WGS sequence"/>
</dbReference>
<proteinExistence type="predicted"/>